<evidence type="ECO:0000256" key="6">
    <source>
        <dbReference type="PROSITE-ProRule" id="PRU00283"/>
    </source>
</evidence>
<comment type="similarity">
    <text evidence="1">Belongs to the TRAFAC class myosin-kinesin ATPase superfamily. Kinesin family. KIN-14 subfamily.</text>
</comment>
<evidence type="ECO:0000256" key="3">
    <source>
        <dbReference type="ARBA" id="ARBA00022741"/>
    </source>
</evidence>
<dbReference type="InterPro" id="IPR027417">
    <property type="entry name" value="P-loop_NTPase"/>
</dbReference>
<sequence length="694" mass="78036">MASFGISGKRHSPRISSHVSSSPSYSPVGFRLIHSLSSQSKENRDGAPLDKRRRMVGKEATPPDETRARKVFSSVNSDPDPVVPLHHSGIEFLSREDVEKLLGEEMKGKNNSDSKMMEYVEKLKICIKWHMAREDGYLEDQKKQRNFMEDEEKRHNDIVTQLRAKIDELETMNNEPKAENRKFLENERDAQITFESQEEIKPKEVLNTRKKKHKEQSNEELSCLRSELQQVKDDCNKARAEVQSLTLVIAKYEEITKTLDMITMKTVDLEETCAFQRTEILSLQHQLSAKKDELKQADLSVNTMTSKVEEQKIIIEELKNHLVEGEKLLKKQHNTILELKGNIRVFCRVRPIMANNDSSGTNGAVISYPTSVESFGRGIDLTHGAQKHSFTFDKVFSYEASQEDVFVEISQLVQSAFDGYKVCIFAYGQTGSGKTYTMMGNPNIPEQKGLISRSLEQIFEASQSLQCQGWEYKIKASMLEIYNETIRDLLSPSCSSSVEGKQYSIKHDANGNTVVSDLTVVDVCTEQAAQSLHQAACNRSLGKTNMNEQSSRSHVIFTLKIVGTNESTKDQVQGILNLIDLAGSERLAKSGCTGDRLKETQAINKSLSALNDVISALANKEDHVPFRNSKLTYLLQPCLSGDSKILMLLNISPEASSSGESISSLRFAARVNNCVIGIPRRHIQMRSRSDSRPL</sequence>
<feature type="region of interest" description="Disordered" evidence="8">
    <location>
        <begin position="1"/>
        <end position="80"/>
    </location>
</feature>
<dbReference type="CDD" id="cd01366">
    <property type="entry name" value="KISc_C_terminal"/>
    <property type="match status" value="1"/>
</dbReference>
<feature type="domain" description="Kinesin motor" evidence="9">
    <location>
        <begin position="342"/>
        <end position="674"/>
    </location>
</feature>
<keyword evidence="3 6" id="KW-0547">Nucleotide-binding</keyword>
<accession>A0A8J5I6Y9</accession>
<dbReference type="InterPro" id="IPR036961">
    <property type="entry name" value="Kinesin_motor_dom_sf"/>
</dbReference>
<dbReference type="PRINTS" id="PR00380">
    <property type="entry name" value="KINESINHEAVY"/>
</dbReference>
<evidence type="ECO:0000256" key="4">
    <source>
        <dbReference type="ARBA" id="ARBA00022840"/>
    </source>
</evidence>
<dbReference type="InterPro" id="IPR001752">
    <property type="entry name" value="Kinesin_motor_dom"/>
</dbReference>
<evidence type="ECO:0000256" key="8">
    <source>
        <dbReference type="SAM" id="MobiDB-lite"/>
    </source>
</evidence>
<gene>
    <name evidence="10" type="ORF">ZIOFF_012158</name>
</gene>
<dbReference type="SUPFAM" id="SSF52540">
    <property type="entry name" value="P-loop containing nucleoside triphosphate hydrolases"/>
    <property type="match status" value="1"/>
</dbReference>
<reference evidence="10 11" key="1">
    <citation type="submission" date="2020-08" db="EMBL/GenBank/DDBJ databases">
        <title>Plant Genome Project.</title>
        <authorList>
            <person name="Zhang R.-G."/>
        </authorList>
    </citation>
    <scope>NUCLEOTIDE SEQUENCE [LARGE SCALE GENOMIC DNA]</scope>
    <source>
        <tissue evidence="10">Rhizome</tissue>
    </source>
</reference>
<feature type="compositionally biased region" description="Low complexity" evidence="8">
    <location>
        <begin position="14"/>
        <end position="28"/>
    </location>
</feature>
<dbReference type="Pfam" id="PF00225">
    <property type="entry name" value="Kinesin"/>
    <property type="match status" value="1"/>
</dbReference>
<dbReference type="GO" id="GO:0007018">
    <property type="term" value="P:microtubule-based movement"/>
    <property type="evidence" value="ECO:0007669"/>
    <property type="project" value="InterPro"/>
</dbReference>
<keyword evidence="5 6" id="KW-0505">Motor protein</keyword>
<dbReference type="FunFam" id="3.40.850.10:FF:000048">
    <property type="entry name" value="Kinesin-like protein"/>
    <property type="match status" value="1"/>
</dbReference>
<name>A0A8J5I6Y9_ZINOF</name>
<evidence type="ECO:0000256" key="7">
    <source>
        <dbReference type="SAM" id="Coils"/>
    </source>
</evidence>
<keyword evidence="11" id="KW-1185">Reference proteome</keyword>
<evidence type="ECO:0000259" key="9">
    <source>
        <dbReference type="PROSITE" id="PS50067"/>
    </source>
</evidence>
<dbReference type="GO" id="GO:0008017">
    <property type="term" value="F:microtubule binding"/>
    <property type="evidence" value="ECO:0007669"/>
    <property type="project" value="InterPro"/>
</dbReference>
<dbReference type="Gene3D" id="3.40.850.10">
    <property type="entry name" value="Kinesin motor domain"/>
    <property type="match status" value="1"/>
</dbReference>
<dbReference type="AlphaFoldDB" id="A0A8J5I6Y9"/>
<dbReference type="InterPro" id="IPR027640">
    <property type="entry name" value="Kinesin-like_fam"/>
</dbReference>
<dbReference type="EMBL" id="JACMSC010000003">
    <property type="protein sequence ID" value="KAG6529941.1"/>
    <property type="molecule type" value="Genomic_DNA"/>
</dbReference>
<dbReference type="Proteomes" id="UP000734854">
    <property type="component" value="Unassembled WGS sequence"/>
</dbReference>
<dbReference type="PANTHER" id="PTHR47972:SF45">
    <property type="entry name" value="PROTEIN CLARET SEGREGATIONAL"/>
    <property type="match status" value="1"/>
</dbReference>
<evidence type="ECO:0000313" key="10">
    <source>
        <dbReference type="EMBL" id="KAG6529941.1"/>
    </source>
</evidence>
<evidence type="ECO:0000256" key="1">
    <source>
        <dbReference type="ARBA" id="ARBA00010899"/>
    </source>
</evidence>
<dbReference type="GO" id="GO:0003777">
    <property type="term" value="F:microtubule motor activity"/>
    <property type="evidence" value="ECO:0007669"/>
    <property type="project" value="InterPro"/>
</dbReference>
<comment type="caution">
    <text evidence="10">The sequence shown here is derived from an EMBL/GenBank/DDBJ whole genome shotgun (WGS) entry which is preliminary data.</text>
</comment>
<feature type="binding site" evidence="6">
    <location>
        <begin position="428"/>
        <end position="435"/>
    </location>
    <ligand>
        <name>ATP</name>
        <dbReference type="ChEBI" id="CHEBI:30616"/>
    </ligand>
</feature>
<keyword evidence="7" id="KW-0175">Coiled coil</keyword>
<feature type="coiled-coil region" evidence="7">
    <location>
        <begin position="214"/>
        <end position="255"/>
    </location>
</feature>
<evidence type="ECO:0000313" key="11">
    <source>
        <dbReference type="Proteomes" id="UP000734854"/>
    </source>
</evidence>
<feature type="compositionally biased region" description="Basic and acidic residues" evidence="8">
    <location>
        <begin position="41"/>
        <end position="50"/>
    </location>
</feature>
<dbReference type="PROSITE" id="PS50067">
    <property type="entry name" value="KINESIN_MOTOR_2"/>
    <property type="match status" value="1"/>
</dbReference>
<evidence type="ECO:0000256" key="5">
    <source>
        <dbReference type="ARBA" id="ARBA00023175"/>
    </source>
</evidence>
<dbReference type="GO" id="GO:0005874">
    <property type="term" value="C:microtubule"/>
    <property type="evidence" value="ECO:0007669"/>
    <property type="project" value="UniProtKB-KW"/>
</dbReference>
<dbReference type="SMART" id="SM00129">
    <property type="entry name" value="KISc"/>
    <property type="match status" value="1"/>
</dbReference>
<keyword evidence="2" id="KW-0493">Microtubule</keyword>
<proteinExistence type="inferred from homology"/>
<protein>
    <recommendedName>
        <fullName evidence="9">Kinesin motor domain-containing protein</fullName>
    </recommendedName>
</protein>
<dbReference type="GO" id="GO:0005524">
    <property type="term" value="F:ATP binding"/>
    <property type="evidence" value="ECO:0007669"/>
    <property type="project" value="UniProtKB-UniRule"/>
</dbReference>
<evidence type="ECO:0000256" key="2">
    <source>
        <dbReference type="ARBA" id="ARBA00022701"/>
    </source>
</evidence>
<keyword evidence="4 6" id="KW-0067">ATP-binding</keyword>
<organism evidence="10 11">
    <name type="scientific">Zingiber officinale</name>
    <name type="common">Ginger</name>
    <name type="synonym">Amomum zingiber</name>
    <dbReference type="NCBI Taxonomy" id="94328"/>
    <lineage>
        <taxon>Eukaryota</taxon>
        <taxon>Viridiplantae</taxon>
        <taxon>Streptophyta</taxon>
        <taxon>Embryophyta</taxon>
        <taxon>Tracheophyta</taxon>
        <taxon>Spermatophyta</taxon>
        <taxon>Magnoliopsida</taxon>
        <taxon>Liliopsida</taxon>
        <taxon>Zingiberales</taxon>
        <taxon>Zingiberaceae</taxon>
        <taxon>Zingiber</taxon>
    </lineage>
</organism>
<dbReference type="PANTHER" id="PTHR47972">
    <property type="entry name" value="KINESIN-LIKE PROTEIN KLP-3"/>
    <property type="match status" value="1"/>
</dbReference>